<feature type="region of interest" description="Disordered" evidence="2">
    <location>
        <begin position="130"/>
        <end position="160"/>
    </location>
</feature>
<dbReference type="CDD" id="cd00024">
    <property type="entry name" value="CD_CSD"/>
    <property type="match status" value="1"/>
</dbReference>
<feature type="region of interest" description="Disordered" evidence="2">
    <location>
        <begin position="65"/>
        <end position="89"/>
    </location>
</feature>
<accession>A0A9P8IA93</accession>
<evidence type="ECO:0000256" key="2">
    <source>
        <dbReference type="SAM" id="MobiDB-lite"/>
    </source>
</evidence>
<evidence type="ECO:0000256" key="1">
    <source>
        <dbReference type="ARBA" id="ARBA00011353"/>
    </source>
</evidence>
<comment type="caution">
    <text evidence="3">The sequence shown here is derived from an EMBL/GenBank/DDBJ whole genome shotgun (WGS) entry which is preliminary data.</text>
</comment>
<proteinExistence type="predicted"/>
<feature type="compositionally biased region" description="Acidic residues" evidence="2">
    <location>
        <begin position="79"/>
        <end position="89"/>
    </location>
</feature>
<dbReference type="EMBL" id="JAGHQL010000005">
    <property type="protein sequence ID" value="KAH0545492.1"/>
    <property type="molecule type" value="Genomic_DNA"/>
</dbReference>
<protein>
    <submittedName>
        <fullName evidence="3">Uncharacterized protein</fullName>
    </submittedName>
</protein>
<feature type="compositionally biased region" description="Basic and acidic residues" evidence="2">
    <location>
        <begin position="145"/>
        <end position="156"/>
    </location>
</feature>
<dbReference type="InterPro" id="IPR016197">
    <property type="entry name" value="Chromo-like_dom_sf"/>
</dbReference>
<dbReference type="AlphaFoldDB" id="A0A9P8IA93"/>
<organism evidence="3 4">
    <name type="scientific">Glutinoglossum americanum</name>
    <dbReference type="NCBI Taxonomy" id="1670608"/>
    <lineage>
        <taxon>Eukaryota</taxon>
        <taxon>Fungi</taxon>
        <taxon>Dikarya</taxon>
        <taxon>Ascomycota</taxon>
        <taxon>Pezizomycotina</taxon>
        <taxon>Geoglossomycetes</taxon>
        <taxon>Geoglossales</taxon>
        <taxon>Geoglossaceae</taxon>
        <taxon>Glutinoglossum</taxon>
    </lineage>
</organism>
<dbReference type="Proteomes" id="UP000698800">
    <property type="component" value="Unassembled WGS sequence"/>
</dbReference>
<sequence length="238" mass="26417">MENNTEISSPFNEILDDIEPKNNGLMTEIRTDSGSKVDGSEIQEIISNTRGTEAIHCPLKRKLEIGRQGSQDSPLVIDSDTDDTESEDDNLVWKRQKLSYFPAGGQGKHMFLAGRNEADGEVNGAEFKISSDVQSEGDDSTSEIRNSESCKPHRPDCTSTSSKLADRVKAQSVAKVGGDREWGIHGIIGKEVIGGKVYYCVDWLPTMIPVDELKGAERLVREFEKTQFRKAGKRKRRA</sequence>
<reference evidence="3" key="1">
    <citation type="submission" date="2021-03" db="EMBL/GenBank/DDBJ databases">
        <title>Comparative genomics and phylogenomic investigation of the class Geoglossomycetes provide insights into ecological specialization and systematics.</title>
        <authorList>
            <person name="Melie T."/>
            <person name="Pirro S."/>
            <person name="Miller A.N."/>
            <person name="Quandt A."/>
        </authorList>
    </citation>
    <scope>NUCLEOTIDE SEQUENCE</scope>
    <source>
        <strain evidence="3">GBOQ0MN5Z8</strain>
    </source>
</reference>
<keyword evidence="4" id="KW-1185">Reference proteome</keyword>
<evidence type="ECO:0000313" key="4">
    <source>
        <dbReference type="Proteomes" id="UP000698800"/>
    </source>
</evidence>
<comment type="subunit">
    <text evidence="1">Component of the NuA4 histone acetyltransferase complex.</text>
</comment>
<evidence type="ECO:0000313" key="3">
    <source>
        <dbReference type="EMBL" id="KAH0545492.1"/>
    </source>
</evidence>
<gene>
    <name evidence="3" type="ORF">FGG08_000493</name>
</gene>
<dbReference type="SUPFAM" id="SSF54160">
    <property type="entry name" value="Chromo domain-like"/>
    <property type="match status" value="1"/>
</dbReference>
<name>A0A9P8IA93_9PEZI</name>